<evidence type="ECO:0000256" key="1">
    <source>
        <dbReference type="SAM" id="MobiDB-lite"/>
    </source>
</evidence>
<accession>A0A6G1BMD4</accession>
<comment type="caution">
    <text evidence="2">The sequence shown here is derived from an EMBL/GenBank/DDBJ whole genome shotgun (WGS) entry which is preliminary data.</text>
</comment>
<feature type="compositionally biased region" description="Low complexity" evidence="1">
    <location>
        <begin position="54"/>
        <end position="70"/>
    </location>
</feature>
<feature type="compositionally biased region" description="Polar residues" evidence="1">
    <location>
        <begin position="79"/>
        <end position="95"/>
    </location>
</feature>
<keyword evidence="3" id="KW-1185">Reference proteome</keyword>
<reference evidence="2 3" key="1">
    <citation type="submission" date="2019-11" db="EMBL/GenBank/DDBJ databases">
        <title>Whole genome sequence of Oryza granulata.</title>
        <authorList>
            <person name="Li W."/>
        </authorList>
    </citation>
    <scope>NUCLEOTIDE SEQUENCE [LARGE SCALE GENOMIC DNA]</scope>
    <source>
        <strain evidence="3">cv. Menghai</strain>
        <tissue evidence="2">Leaf</tissue>
    </source>
</reference>
<gene>
    <name evidence="2" type="ORF">E2562_020125</name>
</gene>
<protein>
    <submittedName>
        <fullName evidence="2">Uncharacterized protein</fullName>
    </submittedName>
</protein>
<dbReference type="Proteomes" id="UP000479710">
    <property type="component" value="Unassembled WGS sequence"/>
</dbReference>
<sequence>MQLCKVSSGVVVVGLGFRGGCRVRPMGRVMGLGPIDWAAGKNRTWGGRRRRTSNRSSARAARPSGEASASPVKTAQVRPGQSSCTARTAHQSTRSPPAPSLV</sequence>
<feature type="region of interest" description="Disordered" evidence="1">
    <location>
        <begin position="37"/>
        <end position="102"/>
    </location>
</feature>
<evidence type="ECO:0000313" key="2">
    <source>
        <dbReference type="EMBL" id="KAF0888897.1"/>
    </source>
</evidence>
<dbReference type="EMBL" id="SPHZ02000012">
    <property type="protein sequence ID" value="KAF0888897.1"/>
    <property type="molecule type" value="Genomic_DNA"/>
</dbReference>
<name>A0A6G1BMD4_9ORYZ</name>
<organism evidence="2 3">
    <name type="scientific">Oryza meyeriana var. granulata</name>
    <dbReference type="NCBI Taxonomy" id="110450"/>
    <lineage>
        <taxon>Eukaryota</taxon>
        <taxon>Viridiplantae</taxon>
        <taxon>Streptophyta</taxon>
        <taxon>Embryophyta</taxon>
        <taxon>Tracheophyta</taxon>
        <taxon>Spermatophyta</taxon>
        <taxon>Magnoliopsida</taxon>
        <taxon>Liliopsida</taxon>
        <taxon>Poales</taxon>
        <taxon>Poaceae</taxon>
        <taxon>BOP clade</taxon>
        <taxon>Oryzoideae</taxon>
        <taxon>Oryzeae</taxon>
        <taxon>Oryzinae</taxon>
        <taxon>Oryza</taxon>
        <taxon>Oryza meyeriana</taxon>
    </lineage>
</organism>
<evidence type="ECO:0000313" key="3">
    <source>
        <dbReference type="Proteomes" id="UP000479710"/>
    </source>
</evidence>
<proteinExistence type="predicted"/>
<dbReference type="AlphaFoldDB" id="A0A6G1BMD4"/>